<dbReference type="Pfam" id="PF07558">
    <property type="entry name" value="Shugoshin_N"/>
    <property type="match status" value="1"/>
</dbReference>
<feature type="compositionally biased region" description="Polar residues" evidence="9">
    <location>
        <begin position="235"/>
        <end position="244"/>
    </location>
</feature>
<protein>
    <recommendedName>
        <fullName evidence="10">Shugoshin N-terminal coiled-coil domain-containing protein</fullName>
    </recommendedName>
</protein>
<dbReference type="GO" id="GO:0000775">
    <property type="term" value="C:chromosome, centromeric region"/>
    <property type="evidence" value="ECO:0007669"/>
    <property type="project" value="UniProtKB-SubCell"/>
</dbReference>
<keyword evidence="4" id="KW-0132">Cell division</keyword>
<gene>
    <name evidence="11" type="ORF">HYPBUDRAFT_152387</name>
</gene>
<evidence type="ECO:0000256" key="8">
    <source>
        <dbReference type="ARBA" id="ARBA00023328"/>
    </source>
</evidence>
<proteinExistence type="inferred from homology"/>
<evidence type="ECO:0000256" key="1">
    <source>
        <dbReference type="ARBA" id="ARBA00004584"/>
    </source>
</evidence>
<sequence>MARPSQGSRYFQEIASQAQSRRASMNHELLVNRNRSQSQPPREPDPKPKIDKEEVERMKQKYTVQNKSLAQQNSALSLKLSDMESKISDLINENMTLRKRKSLQDKDIKALLEKKLKTIERNFICKFDDLLLVFKDIRAKEGLSENPQLDILNEFTRPTTSTPMNDSHNDLDFGNPIDVDAHKATLFLPSLHNELSKLSQEKPQAPKQSRPRRSFSESPDLALFRIPSTVVETGESGTDNSVETTNEKVDDAMIALDDSETPNELPTKELSEVLNENMPDNTNGGFKVFRDDTQENRRNNTKNTSKSIPQKQSLLSNSPAPEADIKIEDERTGRRSTRTRRNINYAEPRRGLKIRRESAKMMDAVGGYLPLFKEREESVAPGGPEPTTSSKKRRKVSGEDQDLALKNQQTGSQSEKRMPLSNVTNSSNKVEKKPISSIGDKATDVVDMDKVITGESNQVVTESQKDLSIFDLNERDQDRPKRFYRRRSTMIK</sequence>
<feature type="compositionally biased region" description="Basic and acidic residues" evidence="9">
    <location>
        <begin position="288"/>
        <end position="298"/>
    </location>
</feature>
<dbReference type="OrthoDB" id="5394106at2759"/>
<reference evidence="12" key="1">
    <citation type="submission" date="2016-05" db="EMBL/GenBank/DDBJ databases">
        <title>Comparative genomics of biotechnologically important yeasts.</title>
        <authorList>
            <consortium name="DOE Joint Genome Institute"/>
            <person name="Riley R."/>
            <person name="Haridas S."/>
            <person name="Wolfe K.H."/>
            <person name="Lopes M.R."/>
            <person name="Hittinger C.T."/>
            <person name="Goker M."/>
            <person name="Salamov A."/>
            <person name="Wisecaver J."/>
            <person name="Long T.M."/>
            <person name="Aerts A.L."/>
            <person name="Barry K."/>
            <person name="Choi C."/>
            <person name="Clum A."/>
            <person name="Coughlan A.Y."/>
            <person name="Deshpande S."/>
            <person name="Douglass A.P."/>
            <person name="Hanson S.J."/>
            <person name="Klenk H.-P."/>
            <person name="Labutti K."/>
            <person name="Lapidus A."/>
            <person name="Lindquist E."/>
            <person name="Lipzen A."/>
            <person name="Meier-Kolthoff J.P."/>
            <person name="Ohm R.A."/>
            <person name="Otillar R.P."/>
            <person name="Pangilinan J."/>
            <person name="Peng Y."/>
            <person name="Rokas A."/>
            <person name="Rosa C.A."/>
            <person name="Scheuner C."/>
            <person name="Sibirny A.A."/>
            <person name="Slot J.C."/>
            <person name="Stielow J.B."/>
            <person name="Sun H."/>
            <person name="Kurtzman C.P."/>
            <person name="Blackwell M."/>
            <person name="Grigoriev I.V."/>
            <person name="Jeffries T.W."/>
        </authorList>
    </citation>
    <scope>NUCLEOTIDE SEQUENCE [LARGE SCALE GENOMIC DNA]</scope>
    <source>
        <strain evidence="12">NRRL Y-1933</strain>
    </source>
</reference>
<keyword evidence="6" id="KW-0175">Coiled coil</keyword>
<dbReference type="RefSeq" id="XP_020076513.1">
    <property type="nucleotide sequence ID" value="XM_020220988.1"/>
</dbReference>
<evidence type="ECO:0000256" key="2">
    <source>
        <dbReference type="ARBA" id="ARBA00010845"/>
    </source>
</evidence>
<evidence type="ECO:0000256" key="6">
    <source>
        <dbReference type="ARBA" id="ARBA00023054"/>
    </source>
</evidence>
<evidence type="ECO:0000313" key="12">
    <source>
        <dbReference type="Proteomes" id="UP000095085"/>
    </source>
</evidence>
<feature type="region of interest" description="Disordered" evidence="9">
    <location>
        <begin position="1"/>
        <end position="53"/>
    </location>
</feature>
<dbReference type="STRING" id="984485.A0A1E4RJN5"/>
<feature type="compositionally biased region" description="Polar residues" evidence="9">
    <location>
        <begin position="301"/>
        <end position="319"/>
    </location>
</feature>
<dbReference type="Proteomes" id="UP000095085">
    <property type="component" value="Unassembled WGS sequence"/>
</dbReference>
<dbReference type="GeneID" id="30995538"/>
<evidence type="ECO:0000256" key="5">
    <source>
        <dbReference type="ARBA" id="ARBA00022829"/>
    </source>
</evidence>
<accession>A0A1E4RJN5</accession>
<comment type="subcellular location">
    <subcellularLocation>
        <location evidence="1">Chromosome</location>
        <location evidence="1">Centromere</location>
    </subcellularLocation>
</comment>
<dbReference type="GO" id="GO:0051301">
    <property type="term" value="P:cell division"/>
    <property type="evidence" value="ECO:0007669"/>
    <property type="project" value="UniProtKB-KW"/>
</dbReference>
<feature type="region of interest" description="Disordered" evidence="9">
    <location>
        <begin position="198"/>
        <end position="246"/>
    </location>
</feature>
<feature type="compositionally biased region" description="Basic and acidic residues" evidence="9">
    <location>
        <begin position="323"/>
        <end position="333"/>
    </location>
</feature>
<keyword evidence="5" id="KW-0159">Chromosome partition</keyword>
<feature type="region of interest" description="Disordered" evidence="9">
    <location>
        <begin position="275"/>
        <end position="349"/>
    </location>
</feature>
<evidence type="ECO:0000313" key="11">
    <source>
        <dbReference type="EMBL" id="ODV67446.1"/>
    </source>
</evidence>
<feature type="compositionally biased region" description="Basic and acidic residues" evidence="9">
    <location>
        <begin position="42"/>
        <end position="53"/>
    </location>
</feature>
<feature type="domain" description="Shugoshin N-terminal coiled-coil" evidence="10">
    <location>
        <begin position="58"/>
        <end position="100"/>
    </location>
</feature>
<keyword evidence="12" id="KW-1185">Reference proteome</keyword>
<evidence type="ECO:0000256" key="4">
    <source>
        <dbReference type="ARBA" id="ARBA00022618"/>
    </source>
</evidence>
<dbReference type="AlphaFoldDB" id="A0A1E4RJN5"/>
<name>A0A1E4RJN5_9ASCO</name>
<dbReference type="InterPro" id="IPR011516">
    <property type="entry name" value="Shugoshin_N"/>
</dbReference>
<feature type="region of interest" description="Disordered" evidence="9">
    <location>
        <begin position="375"/>
        <end position="434"/>
    </location>
</feature>
<comment type="similarity">
    <text evidence="2">Belongs to the shugoshin family.</text>
</comment>
<evidence type="ECO:0000256" key="3">
    <source>
        <dbReference type="ARBA" id="ARBA00022454"/>
    </source>
</evidence>
<feature type="compositionally biased region" description="Polar residues" evidence="9">
    <location>
        <begin position="1"/>
        <end position="23"/>
    </location>
</feature>
<evidence type="ECO:0000259" key="10">
    <source>
        <dbReference type="Pfam" id="PF07558"/>
    </source>
</evidence>
<dbReference type="EMBL" id="KV454540">
    <property type="protein sequence ID" value="ODV67446.1"/>
    <property type="molecule type" value="Genomic_DNA"/>
</dbReference>
<keyword evidence="3" id="KW-0158">Chromosome</keyword>
<keyword evidence="8" id="KW-0137">Centromere</keyword>
<keyword evidence="7" id="KW-0131">Cell cycle</keyword>
<evidence type="ECO:0000256" key="9">
    <source>
        <dbReference type="SAM" id="MobiDB-lite"/>
    </source>
</evidence>
<organism evidence="11 12">
    <name type="scientific">Hyphopichia burtonii NRRL Y-1933</name>
    <dbReference type="NCBI Taxonomy" id="984485"/>
    <lineage>
        <taxon>Eukaryota</taxon>
        <taxon>Fungi</taxon>
        <taxon>Dikarya</taxon>
        <taxon>Ascomycota</taxon>
        <taxon>Saccharomycotina</taxon>
        <taxon>Pichiomycetes</taxon>
        <taxon>Debaryomycetaceae</taxon>
        <taxon>Hyphopichia</taxon>
    </lineage>
</organism>
<evidence type="ECO:0000256" key="7">
    <source>
        <dbReference type="ARBA" id="ARBA00023306"/>
    </source>
</evidence>
<dbReference type="GO" id="GO:0007059">
    <property type="term" value="P:chromosome segregation"/>
    <property type="evidence" value="ECO:0007669"/>
    <property type="project" value="UniProtKB-KW"/>
</dbReference>